<evidence type="ECO:0000313" key="2">
    <source>
        <dbReference type="EMBL" id="EDH2826622.1"/>
    </source>
</evidence>
<accession>A0A633LEK1</accession>
<keyword evidence="1" id="KW-0732">Signal</keyword>
<proteinExistence type="predicted"/>
<protein>
    <recommendedName>
        <fullName evidence="3">Type 1 fimbrial protein</fullName>
    </recommendedName>
</protein>
<feature type="signal peptide" evidence="1">
    <location>
        <begin position="1"/>
        <end position="24"/>
    </location>
</feature>
<name>A0A633LEK1_SALER</name>
<evidence type="ECO:0000256" key="1">
    <source>
        <dbReference type="SAM" id="SignalP"/>
    </source>
</evidence>
<dbReference type="EMBL" id="AAMHAO010000012">
    <property type="protein sequence ID" value="EDH2826622.1"/>
    <property type="molecule type" value="Genomic_DNA"/>
</dbReference>
<gene>
    <name evidence="2" type="ORF">GC738_23235</name>
</gene>
<dbReference type="AlphaFoldDB" id="A0A633LEK1"/>
<sequence length="195" mass="20782">MMNINSPVVAILLAGILGSTWAVAGDTLTDGSGTLDLSFRIGGSCAISVEKTSQTFDYLKSDIGSPVDLDGVSLLNRFTITGCQDTPLDFKVSYSTPNPDFTDSGSLCPSSGDCGEKNFFYNLQVLNQAGVEGGAPGYPEFAYHQVPVEGGTPLTITPVSDNYTMEVDTYFSYVATHSVVAGHYSGSYTWIFSYK</sequence>
<reference evidence="2" key="1">
    <citation type="submission" date="2019-10" db="EMBL/GenBank/DDBJ databases">
        <authorList>
            <consortium name="PulseNet: The National Subtyping Network for Foodborne Disease Surveillance"/>
            <person name="Tarr C.L."/>
            <person name="Trees E."/>
            <person name="Katz L.S."/>
            <person name="Carleton-Romer H.A."/>
            <person name="Stroika S."/>
            <person name="Kucerova Z."/>
            <person name="Roache K.F."/>
            <person name="Sabol A.L."/>
            <person name="Besser J."/>
            <person name="Gerner-Smidt P."/>
        </authorList>
    </citation>
    <scope>NUCLEOTIDE SEQUENCE</scope>
    <source>
        <strain evidence="2">PNUSAS107973</strain>
    </source>
</reference>
<comment type="caution">
    <text evidence="2">The sequence shown here is derived from an EMBL/GenBank/DDBJ whole genome shotgun (WGS) entry which is preliminary data.</text>
</comment>
<organism evidence="2">
    <name type="scientific">Salmonella enterica</name>
    <name type="common">Salmonella choleraesuis</name>
    <dbReference type="NCBI Taxonomy" id="28901"/>
    <lineage>
        <taxon>Bacteria</taxon>
        <taxon>Pseudomonadati</taxon>
        <taxon>Pseudomonadota</taxon>
        <taxon>Gammaproteobacteria</taxon>
        <taxon>Enterobacterales</taxon>
        <taxon>Enterobacteriaceae</taxon>
        <taxon>Salmonella</taxon>
    </lineage>
</organism>
<evidence type="ECO:0008006" key="3">
    <source>
        <dbReference type="Google" id="ProtNLM"/>
    </source>
</evidence>
<feature type="chain" id="PRO_5026001145" description="Type 1 fimbrial protein" evidence="1">
    <location>
        <begin position="25"/>
        <end position="195"/>
    </location>
</feature>